<sequence>MTTVTDSGSEQRYFPTELPPWSLPIGRVWGRLWCVSYTLVITLAILCGVVAMSAGRVGSQGLVLASAVALGIWFLGFLIQAFAYSLGLPANDSSIGFGLVGVQWQSGVMTSKRTLQATILSISVMVAVSSSLLLASRFLSTAAAELGGATTAIHPFSLPRFDLISVESVTHLAGWLLLVQCVAQLYPLPFSLGRHFAAALVVAAVPTQSRMKHTLILHRVMIVLSIAMAIFSVGVLRNENAMWIPRWPLLMLLAFTLARTSRIEQIQQLVDSFDPIIADDEDDEIAMGFWDDSSDPRTAKPKRESLREFTKSWFARRRLRHRMQQERVEAIDAAKLDEILERLHHQGAASLSRGDREVLRRVSESLRRERQKDRIIQGDEDDAD</sequence>
<dbReference type="RefSeq" id="WP_146524590.1">
    <property type="nucleotide sequence ID" value="NZ_SJPV01000001.1"/>
</dbReference>
<dbReference type="EMBL" id="SJPV01000001">
    <property type="protein sequence ID" value="TWU42547.1"/>
    <property type="molecule type" value="Genomic_DNA"/>
</dbReference>
<proteinExistence type="predicted"/>
<evidence type="ECO:0008006" key="4">
    <source>
        <dbReference type="Google" id="ProtNLM"/>
    </source>
</evidence>
<accession>A0A5C6E3J0</accession>
<evidence type="ECO:0000256" key="1">
    <source>
        <dbReference type="SAM" id="Phobius"/>
    </source>
</evidence>
<gene>
    <name evidence="2" type="ORF">Poly41_08440</name>
</gene>
<comment type="caution">
    <text evidence="2">The sequence shown here is derived from an EMBL/GenBank/DDBJ whole genome shotgun (WGS) entry which is preliminary data.</text>
</comment>
<dbReference type="OrthoDB" id="238446at2"/>
<keyword evidence="1" id="KW-0472">Membrane</keyword>
<dbReference type="Proteomes" id="UP000319143">
    <property type="component" value="Unassembled WGS sequence"/>
</dbReference>
<dbReference type="AlphaFoldDB" id="A0A5C6E3J0"/>
<reference evidence="2 3" key="1">
    <citation type="submission" date="2019-02" db="EMBL/GenBank/DDBJ databases">
        <title>Deep-cultivation of Planctomycetes and their phenomic and genomic characterization uncovers novel biology.</title>
        <authorList>
            <person name="Wiegand S."/>
            <person name="Jogler M."/>
            <person name="Boedeker C."/>
            <person name="Pinto D."/>
            <person name="Vollmers J."/>
            <person name="Rivas-Marin E."/>
            <person name="Kohn T."/>
            <person name="Peeters S.H."/>
            <person name="Heuer A."/>
            <person name="Rast P."/>
            <person name="Oberbeckmann S."/>
            <person name="Bunk B."/>
            <person name="Jeske O."/>
            <person name="Meyerdierks A."/>
            <person name="Storesund J.E."/>
            <person name="Kallscheuer N."/>
            <person name="Luecker S."/>
            <person name="Lage O.M."/>
            <person name="Pohl T."/>
            <person name="Merkel B.J."/>
            <person name="Hornburger P."/>
            <person name="Mueller R.-W."/>
            <person name="Bruemmer F."/>
            <person name="Labrenz M."/>
            <person name="Spormann A.M."/>
            <person name="Op Den Camp H."/>
            <person name="Overmann J."/>
            <person name="Amann R."/>
            <person name="Jetten M.S.M."/>
            <person name="Mascher T."/>
            <person name="Medema M.H."/>
            <person name="Devos D.P."/>
            <person name="Kaster A.-K."/>
            <person name="Ovreas L."/>
            <person name="Rohde M."/>
            <person name="Galperin M.Y."/>
            <person name="Jogler C."/>
        </authorList>
    </citation>
    <scope>NUCLEOTIDE SEQUENCE [LARGE SCALE GENOMIC DNA]</scope>
    <source>
        <strain evidence="2 3">Poly41</strain>
    </source>
</reference>
<keyword evidence="3" id="KW-1185">Reference proteome</keyword>
<name>A0A5C6E3J0_9BACT</name>
<feature type="transmembrane region" description="Helical" evidence="1">
    <location>
        <begin position="62"/>
        <end position="84"/>
    </location>
</feature>
<evidence type="ECO:0000313" key="2">
    <source>
        <dbReference type="EMBL" id="TWU42547.1"/>
    </source>
</evidence>
<keyword evidence="1" id="KW-1133">Transmembrane helix</keyword>
<organism evidence="2 3">
    <name type="scientific">Novipirellula artificiosorum</name>
    <dbReference type="NCBI Taxonomy" id="2528016"/>
    <lineage>
        <taxon>Bacteria</taxon>
        <taxon>Pseudomonadati</taxon>
        <taxon>Planctomycetota</taxon>
        <taxon>Planctomycetia</taxon>
        <taxon>Pirellulales</taxon>
        <taxon>Pirellulaceae</taxon>
        <taxon>Novipirellula</taxon>
    </lineage>
</organism>
<evidence type="ECO:0000313" key="3">
    <source>
        <dbReference type="Proteomes" id="UP000319143"/>
    </source>
</evidence>
<feature type="transmembrane region" description="Helical" evidence="1">
    <location>
        <begin position="115"/>
        <end position="135"/>
    </location>
</feature>
<feature type="transmembrane region" description="Helical" evidence="1">
    <location>
        <begin position="28"/>
        <end position="50"/>
    </location>
</feature>
<feature type="transmembrane region" description="Helical" evidence="1">
    <location>
        <begin position="216"/>
        <end position="236"/>
    </location>
</feature>
<protein>
    <recommendedName>
        <fullName evidence="4">Transmembrane protein</fullName>
    </recommendedName>
</protein>
<keyword evidence="1" id="KW-0812">Transmembrane</keyword>